<dbReference type="STRING" id="408657.SAMN04487995_2617"/>
<dbReference type="CDD" id="cd05327">
    <property type="entry name" value="retinol-DH_like_SDR_c_like"/>
    <property type="match status" value="1"/>
</dbReference>
<dbReference type="AlphaFoldDB" id="A0A1H6UYL0"/>
<proteinExistence type="inferred from homology"/>
<dbReference type="FunFam" id="3.40.50.720:FF:000594">
    <property type="entry name" value="Short-chain oxidoreductase"/>
    <property type="match status" value="1"/>
</dbReference>
<dbReference type="PRINTS" id="PR00081">
    <property type="entry name" value="GDHRDH"/>
</dbReference>
<keyword evidence="2" id="KW-0560">Oxidoreductase</keyword>
<dbReference type="GO" id="GO:0016491">
    <property type="term" value="F:oxidoreductase activity"/>
    <property type="evidence" value="ECO:0007669"/>
    <property type="project" value="UniProtKB-KW"/>
</dbReference>
<comment type="similarity">
    <text evidence="1 4">Belongs to the short-chain dehydrogenases/reductases (SDR) family.</text>
</comment>
<dbReference type="SUPFAM" id="SSF51735">
    <property type="entry name" value="NAD(P)-binding Rossmann-fold domains"/>
    <property type="match status" value="1"/>
</dbReference>
<dbReference type="RefSeq" id="WP_090335615.1">
    <property type="nucleotide sequence ID" value="NZ_FNXY01000004.1"/>
</dbReference>
<name>A0A1H6UYL0_9BACT</name>
<evidence type="ECO:0000256" key="1">
    <source>
        <dbReference type="ARBA" id="ARBA00006484"/>
    </source>
</evidence>
<dbReference type="Proteomes" id="UP000199532">
    <property type="component" value="Unassembled WGS sequence"/>
</dbReference>
<gene>
    <name evidence="5" type="ORF">SAMN04487995_2617</name>
</gene>
<dbReference type="Gene3D" id="3.40.50.720">
    <property type="entry name" value="NAD(P)-binding Rossmann-like Domain"/>
    <property type="match status" value="1"/>
</dbReference>
<reference evidence="5 6" key="1">
    <citation type="submission" date="2016-10" db="EMBL/GenBank/DDBJ databases">
        <authorList>
            <person name="de Groot N.N."/>
        </authorList>
    </citation>
    <scope>NUCLEOTIDE SEQUENCE [LARGE SCALE GENOMIC DNA]</scope>
    <source>
        <strain evidence="5 6">DSM 19938</strain>
    </source>
</reference>
<evidence type="ECO:0000256" key="4">
    <source>
        <dbReference type="RuleBase" id="RU000363"/>
    </source>
</evidence>
<evidence type="ECO:0000313" key="6">
    <source>
        <dbReference type="Proteomes" id="UP000199532"/>
    </source>
</evidence>
<organism evidence="5 6">
    <name type="scientific">Dyadobacter koreensis</name>
    <dbReference type="NCBI Taxonomy" id="408657"/>
    <lineage>
        <taxon>Bacteria</taxon>
        <taxon>Pseudomonadati</taxon>
        <taxon>Bacteroidota</taxon>
        <taxon>Cytophagia</taxon>
        <taxon>Cytophagales</taxon>
        <taxon>Spirosomataceae</taxon>
        <taxon>Dyadobacter</taxon>
    </lineage>
</organism>
<evidence type="ECO:0000256" key="2">
    <source>
        <dbReference type="ARBA" id="ARBA00023002"/>
    </source>
</evidence>
<evidence type="ECO:0000256" key="3">
    <source>
        <dbReference type="ARBA" id="ARBA00071493"/>
    </source>
</evidence>
<dbReference type="InterPro" id="IPR036291">
    <property type="entry name" value="NAD(P)-bd_dom_sf"/>
</dbReference>
<evidence type="ECO:0000313" key="5">
    <source>
        <dbReference type="EMBL" id="SEI93470.1"/>
    </source>
</evidence>
<keyword evidence="6" id="KW-1185">Reference proteome</keyword>
<sequence>MTLIKTKFGFHSTADEVAGDIDLTGKRVIITGASSGIGIETARSLARSGADVTLAVRNAEAGKIAAQDVISTTGNENIHVAQLDLEDLGSINAFVSSWDGKLDILINNAGVMAGPDFQKTDAGIELQFATNHLGPFALTIGLYPALRSAHSARVINVSSSANLFSPIVFDDINYNFRPYDPYTSYGQSKTAGILFSVGITEQWRKDGITSNALNPGAILTNLQRNVGGKLASAPELHKNAQQGASTTVLLATSPLLDGIGGKYFENCNEAATLKERPKNYEGVAAYALDKENAERLWQVSLGLISNHR</sequence>
<dbReference type="PRINTS" id="PR00080">
    <property type="entry name" value="SDRFAMILY"/>
</dbReference>
<dbReference type="PANTHER" id="PTHR24320:SF148">
    <property type="entry name" value="NAD(P)-BINDING ROSSMANN-FOLD SUPERFAMILY PROTEIN"/>
    <property type="match status" value="1"/>
</dbReference>
<dbReference type="InterPro" id="IPR002347">
    <property type="entry name" value="SDR_fam"/>
</dbReference>
<dbReference type="Pfam" id="PF00106">
    <property type="entry name" value="adh_short"/>
    <property type="match status" value="1"/>
</dbReference>
<accession>A0A1H6UYL0</accession>
<dbReference type="PANTHER" id="PTHR24320">
    <property type="entry name" value="RETINOL DEHYDROGENASE"/>
    <property type="match status" value="1"/>
</dbReference>
<dbReference type="OrthoDB" id="597510at2"/>
<dbReference type="EMBL" id="FNXY01000004">
    <property type="protein sequence ID" value="SEI93470.1"/>
    <property type="molecule type" value="Genomic_DNA"/>
</dbReference>
<protein>
    <recommendedName>
        <fullName evidence="3">Probable oxidoreductase</fullName>
    </recommendedName>
</protein>